<evidence type="ECO:0000313" key="6">
    <source>
        <dbReference type="EMBL" id="CAF1034718.1"/>
    </source>
</evidence>
<evidence type="ECO:0000313" key="7">
    <source>
        <dbReference type="EMBL" id="CAF1442623.1"/>
    </source>
</evidence>
<evidence type="ECO:0000256" key="3">
    <source>
        <dbReference type="ARBA" id="ARBA00022483"/>
    </source>
</evidence>
<keyword evidence="2" id="KW-0813">Transport</keyword>
<comment type="caution">
    <text evidence="6">The sequence shown here is derived from an EMBL/GenBank/DDBJ whole genome shotgun (WGS) entry which is preliminary data.</text>
</comment>
<evidence type="ECO:0000256" key="1">
    <source>
        <dbReference type="ARBA" id="ARBA00005396"/>
    </source>
</evidence>
<comment type="similarity">
    <text evidence="1">Belongs to the complexin/synaphin family.</text>
</comment>
<organism evidence="6 8">
    <name type="scientific">Rotaria sordida</name>
    <dbReference type="NCBI Taxonomy" id="392033"/>
    <lineage>
        <taxon>Eukaryota</taxon>
        <taxon>Metazoa</taxon>
        <taxon>Spiralia</taxon>
        <taxon>Gnathifera</taxon>
        <taxon>Rotifera</taxon>
        <taxon>Eurotatoria</taxon>
        <taxon>Bdelloidea</taxon>
        <taxon>Philodinida</taxon>
        <taxon>Philodinidae</taxon>
        <taxon>Rotaria</taxon>
    </lineage>
</organism>
<name>A0A814JA69_9BILA</name>
<dbReference type="AlphaFoldDB" id="A0A814JA69"/>
<evidence type="ECO:0000256" key="2">
    <source>
        <dbReference type="ARBA" id="ARBA00022448"/>
    </source>
</evidence>
<keyword evidence="4" id="KW-0532">Neurotransmitter transport</keyword>
<evidence type="ECO:0000313" key="9">
    <source>
        <dbReference type="Proteomes" id="UP000663870"/>
    </source>
</evidence>
<evidence type="ECO:0000313" key="8">
    <source>
        <dbReference type="Proteomes" id="UP000663854"/>
    </source>
</evidence>
<dbReference type="Proteomes" id="UP000663854">
    <property type="component" value="Unassembled WGS sequence"/>
</dbReference>
<gene>
    <name evidence="7" type="ORF">JXQ802_LOCUS37093</name>
    <name evidence="6" type="ORF">PYM288_LOCUS16329</name>
</gene>
<dbReference type="GO" id="GO:0006887">
    <property type="term" value="P:exocytosis"/>
    <property type="evidence" value="ECO:0007669"/>
    <property type="project" value="UniProtKB-KW"/>
</dbReference>
<proteinExistence type="inferred from homology"/>
<sequence>MSSHFMKTIIGNEFDKVIKELGVGDIVKEEKKDIGISSKDLLADQKRQAVKEKERKERQDRRKKEHEEARQKLRDKYDIKNNNEFFIPAHSKTMITLNENQARHVYQAFSVENQGLNSGKTTTNAFQTLKKKCRWK</sequence>
<evidence type="ECO:0000256" key="4">
    <source>
        <dbReference type="ARBA" id="ARBA00022775"/>
    </source>
</evidence>
<keyword evidence="3" id="KW-0268">Exocytosis</keyword>
<dbReference type="InterPro" id="IPR008849">
    <property type="entry name" value="Synaphin"/>
</dbReference>
<reference evidence="6" key="1">
    <citation type="submission" date="2021-02" db="EMBL/GenBank/DDBJ databases">
        <authorList>
            <person name="Nowell W R."/>
        </authorList>
    </citation>
    <scope>NUCLEOTIDE SEQUENCE</scope>
</reference>
<feature type="region of interest" description="Disordered" evidence="5">
    <location>
        <begin position="45"/>
        <end position="74"/>
    </location>
</feature>
<dbReference type="GO" id="GO:0006836">
    <property type="term" value="P:neurotransmitter transport"/>
    <property type="evidence" value="ECO:0007669"/>
    <property type="project" value="UniProtKB-KW"/>
</dbReference>
<dbReference type="Pfam" id="PF05835">
    <property type="entry name" value="Synaphin"/>
    <property type="match status" value="1"/>
</dbReference>
<dbReference type="GO" id="GO:0019905">
    <property type="term" value="F:syntaxin binding"/>
    <property type="evidence" value="ECO:0007669"/>
    <property type="project" value="InterPro"/>
</dbReference>
<keyword evidence="9" id="KW-1185">Reference proteome</keyword>
<evidence type="ECO:0000256" key="5">
    <source>
        <dbReference type="SAM" id="MobiDB-lite"/>
    </source>
</evidence>
<dbReference type="EMBL" id="CAJNOH010000421">
    <property type="protein sequence ID" value="CAF1034718.1"/>
    <property type="molecule type" value="Genomic_DNA"/>
</dbReference>
<protein>
    <submittedName>
        <fullName evidence="6">Uncharacterized protein</fullName>
    </submittedName>
</protein>
<accession>A0A814JA69</accession>
<dbReference type="Proteomes" id="UP000663870">
    <property type="component" value="Unassembled WGS sequence"/>
</dbReference>
<dbReference type="EMBL" id="CAJNOL010001958">
    <property type="protein sequence ID" value="CAF1442623.1"/>
    <property type="molecule type" value="Genomic_DNA"/>
</dbReference>